<reference evidence="1" key="1">
    <citation type="submission" date="2022-09" db="EMBL/GenBank/DDBJ databases">
        <title>Intensive care unit water sources are persistently colonized with multi-drug resistant bacteria and are the site of extensive horizontal gene transfer of antibiotic resistance genes.</title>
        <authorList>
            <person name="Diorio-Toth L."/>
        </authorList>
    </citation>
    <scope>NUCLEOTIDE SEQUENCE</scope>
    <source>
        <strain evidence="1">GD03990</strain>
    </source>
</reference>
<comment type="caution">
    <text evidence="1">The sequence shown here is derived from an EMBL/GenBank/DDBJ whole genome shotgun (WGS) entry which is preliminary data.</text>
</comment>
<sequence>MIDKRVLQQLQAALPSATEILVGAMIDEELDEKTRLRVAREVISLNLKTMRLSGAEEKEAERLALASPQAKETLKAAPVISLHPTIAG</sequence>
<evidence type="ECO:0000313" key="1">
    <source>
        <dbReference type="EMBL" id="MDH1056748.1"/>
    </source>
</evidence>
<evidence type="ECO:0000313" key="2">
    <source>
        <dbReference type="Proteomes" id="UP001158730"/>
    </source>
</evidence>
<organism evidence="1 2">
    <name type="scientific">Aquipseudomonas alcaligenes</name>
    <name type="common">Pseudomonas alcaligenes</name>
    <dbReference type="NCBI Taxonomy" id="43263"/>
    <lineage>
        <taxon>Bacteria</taxon>
        <taxon>Pseudomonadati</taxon>
        <taxon>Pseudomonadota</taxon>
        <taxon>Gammaproteobacteria</taxon>
        <taxon>Pseudomonadales</taxon>
        <taxon>Pseudomonadaceae</taxon>
        <taxon>Aquipseudomonas</taxon>
    </lineage>
</organism>
<accession>A0AA42N3A3</accession>
<protein>
    <submittedName>
        <fullName evidence="1">Uncharacterized protein</fullName>
    </submittedName>
</protein>
<dbReference type="EMBL" id="JAOBYN010000018">
    <property type="protein sequence ID" value="MDH1056748.1"/>
    <property type="molecule type" value="Genomic_DNA"/>
</dbReference>
<name>A0AA42N3A3_AQUAC</name>
<dbReference type="RefSeq" id="WP_280055013.1">
    <property type="nucleotide sequence ID" value="NZ_JAOBYN010000018.1"/>
</dbReference>
<dbReference type="AlphaFoldDB" id="A0AA42N3A3"/>
<dbReference type="Proteomes" id="UP001158730">
    <property type="component" value="Unassembled WGS sequence"/>
</dbReference>
<proteinExistence type="predicted"/>
<gene>
    <name evidence="1" type="ORF">N5C05_18570</name>
</gene>